<accession>A0ACC3MDI9</accession>
<gene>
    <name evidence="1" type="ORF">LTR37_019613</name>
</gene>
<comment type="caution">
    <text evidence="1">The sequence shown here is derived from an EMBL/GenBank/DDBJ whole genome shotgun (WGS) entry which is preliminary data.</text>
</comment>
<evidence type="ECO:0000313" key="2">
    <source>
        <dbReference type="Proteomes" id="UP001281147"/>
    </source>
</evidence>
<evidence type="ECO:0000313" key="1">
    <source>
        <dbReference type="EMBL" id="KAK3686632.1"/>
    </source>
</evidence>
<reference evidence="1" key="1">
    <citation type="submission" date="2023-07" db="EMBL/GenBank/DDBJ databases">
        <title>Black Yeasts Isolated from many extreme environments.</title>
        <authorList>
            <person name="Coleine C."/>
            <person name="Stajich J.E."/>
            <person name="Selbmann L."/>
        </authorList>
    </citation>
    <scope>NUCLEOTIDE SEQUENCE</scope>
    <source>
        <strain evidence="1">CCFEE 5714</strain>
    </source>
</reference>
<name>A0ACC3MDI9_9PEZI</name>
<dbReference type="EMBL" id="JAUTXU010000309">
    <property type="protein sequence ID" value="KAK3686632.1"/>
    <property type="molecule type" value="Genomic_DNA"/>
</dbReference>
<sequence length="189" mass="21991">MEEDNLIEIADKANDRATARSRFFTMPIELRLQIYEHILNDKDRHEVRITPDDPRFDLDVSTSTVNYTRGKPSMSPSLASFEFLMNVRRIHIEVSVYDDRRDLESPIATLEKALVRFGQSSELKRLSFHVMLNSGSFIEPAKHMRTREMLHAQRRAATREGVKARKNVIEHELDYAMRVVKMLRDGSMA</sequence>
<proteinExistence type="predicted"/>
<dbReference type="Proteomes" id="UP001281147">
    <property type="component" value="Unassembled WGS sequence"/>
</dbReference>
<protein>
    <submittedName>
        <fullName evidence="1">Uncharacterized protein</fullName>
    </submittedName>
</protein>
<keyword evidence="2" id="KW-1185">Reference proteome</keyword>
<organism evidence="1 2">
    <name type="scientific">Vermiconidia calcicola</name>
    <dbReference type="NCBI Taxonomy" id="1690605"/>
    <lineage>
        <taxon>Eukaryota</taxon>
        <taxon>Fungi</taxon>
        <taxon>Dikarya</taxon>
        <taxon>Ascomycota</taxon>
        <taxon>Pezizomycotina</taxon>
        <taxon>Dothideomycetes</taxon>
        <taxon>Dothideomycetidae</taxon>
        <taxon>Mycosphaerellales</taxon>
        <taxon>Extremaceae</taxon>
        <taxon>Vermiconidia</taxon>
    </lineage>
</organism>